<evidence type="ECO:0000256" key="5">
    <source>
        <dbReference type="ARBA" id="ARBA00022679"/>
    </source>
</evidence>
<evidence type="ECO:0000259" key="10">
    <source>
        <dbReference type="Pfam" id="PF00588"/>
    </source>
</evidence>
<accession>A0ABR4N0N2</accession>
<evidence type="ECO:0000256" key="7">
    <source>
        <dbReference type="ARBA" id="ARBA00022946"/>
    </source>
</evidence>
<name>A0ABR4N0N2_9FUNG</name>
<keyword evidence="6" id="KW-0949">S-adenosyl-L-methionine</keyword>
<feature type="domain" description="tRNA/rRNA methyltransferase SpoU type" evidence="10">
    <location>
        <begin position="182"/>
        <end position="363"/>
    </location>
</feature>
<evidence type="ECO:0000256" key="8">
    <source>
        <dbReference type="ARBA" id="ARBA00023128"/>
    </source>
</evidence>
<evidence type="ECO:0000313" key="14">
    <source>
        <dbReference type="Proteomes" id="UP001527925"/>
    </source>
</evidence>
<comment type="subcellular location">
    <subcellularLocation>
        <location evidence="1">Mitochondrion</location>
    </subcellularLocation>
</comment>
<keyword evidence="8" id="KW-0496">Mitochondrion</keyword>
<dbReference type="PANTHER" id="PTHR46103">
    <property type="entry name" value="RRNA METHYLTRANSFERASE 1, MITOCHONDRIAL"/>
    <property type="match status" value="1"/>
</dbReference>
<dbReference type="PANTHER" id="PTHR46103:SF1">
    <property type="entry name" value="RRNA METHYLTRANSFERASE 1, MITOCHONDRIAL"/>
    <property type="match status" value="1"/>
</dbReference>
<dbReference type="Pfam" id="PF00588">
    <property type="entry name" value="SpoU_methylase"/>
    <property type="match status" value="1"/>
</dbReference>
<reference evidence="13 14" key="1">
    <citation type="submission" date="2023-09" db="EMBL/GenBank/DDBJ databases">
        <title>Pangenome analysis of Batrachochytrium dendrobatidis and related Chytrids.</title>
        <authorList>
            <person name="Yacoub M.N."/>
            <person name="Stajich J.E."/>
            <person name="James T.Y."/>
        </authorList>
    </citation>
    <scope>NUCLEOTIDE SEQUENCE [LARGE SCALE GENOMIC DNA]</scope>
    <source>
        <strain evidence="13 14">JEL0888</strain>
    </source>
</reference>
<evidence type="ECO:0000313" key="13">
    <source>
        <dbReference type="EMBL" id="KAL2913039.1"/>
    </source>
</evidence>
<proteinExistence type="inferred from homology"/>
<comment type="similarity">
    <text evidence="2">Belongs to the class IV-like SAM-binding methyltransferase superfamily. RNA methyltransferase TrmH family.</text>
</comment>
<evidence type="ECO:0000256" key="3">
    <source>
        <dbReference type="ARBA" id="ARBA00022552"/>
    </source>
</evidence>
<keyword evidence="4" id="KW-0489">Methyltransferase</keyword>
<dbReference type="InterPro" id="IPR001537">
    <property type="entry name" value="SpoU_MeTrfase"/>
</dbReference>
<protein>
    <recommendedName>
        <fullName evidence="9">rRNA methyltransferase 1, mitochondrial</fullName>
    </recommendedName>
</protein>
<evidence type="ECO:0000256" key="1">
    <source>
        <dbReference type="ARBA" id="ARBA00004173"/>
    </source>
</evidence>
<keyword evidence="5" id="KW-0808">Transferase</keyword>
<dbReference type="Gene3D" id="3.30.1330.30">
    <property type="match status" value="1"/>
</dbReference>
<evidence type="ECO:0000313" key="12">
    <source>
        <dbReference type="EMBL" id="KAL2913017.1"/>
    </source>
</evidence>
<dbReference type="InterPro" id="IPR047261">
    <property type="entry name" value="MRM1_MeTrfase_dom"/>
</dbReference>
<evidence type="ECO:0000256" key="9">
    <source>
        <dbReference type="ARBA" id="ARBA00034881"/>
    </source>
</evidence>
<dbReference type="InterPro" id="IPR029064">
    <property type="entry name" value="Ribosomal_eL30-like_sf"/>
</dbReference>
<dbReference type="InterPro" id="IPR047182">
    <property type="entry name" value="MRM1"/>
</dbReference>
<evidence type="ECO:0000256" key="6">
    <source>
        <dbReference type="ARBA" id="ARBA00022691"/>
    </source>
</evidence>
<dbReference type="CDD" id="cd18105">
    <property type="entry name" value="SpoU-like_MRM1"/>
    <property type="match status" value="1"/>
</dbReference>
<dbReference type="InterPro" id="IPR029028">
    <property type="entry name" value="Alpha/beta_knot_MTases"/>
</dbReference>
<dbReference type="Pfam" id="PF08032">
    <property type="entry name" value="SpoU_sub_bind"/>
    <property type="match status" value="1"/>
</dbReference>
<keyword evidence="14" id="KW-1185">Reference proteome</keyword>
<evidence type="ECO:0000259" key="11">
    <source>
        <dbReference type="Pfam" id="PF08032"/>
    </source>
</evidence>
<dbReference type="Gene3D" id="3.40.1280.10">
    <property type="match status" value="1"/>
</dbReference>
<evidence type="ECO:0000256" key="2">
    <source>
        <dbReference type="ARBA" id="ARBA00007228"/>
    </source>
</evidence>
<comment type="caution">
    <text evidence="13">The sequence shown here is derived from an EMBL/GenBank/DDBJ whole genome shotgun (WGS) entry which is preliminary data.</text>
</comment>
<dbReference type="EMBL" id="JADGIZ020000053">
    <property type="protein sequence ID" value="KAL2913017.1"/>
    <property type="molecule type" value="Genomic_DNA"/>
</dbReference>
<sequence>MRGMSRQTKNTEYLFGASVVIAAMQHDFRKPSCLFVKQDDRFGGLKIKWDGEAVLPGQRTPGASIGGMEGESRDVMDLAVQLANRREIRVKEAPASQLDKLSGGRPHQGLVLATLPPRVVNLTGLGNCDFETADGGDDADADGFGTDGAASRAGRTERGVYQANSVDGPLLMRAKGSRRYPLWLALDQIVDPQNLGAILRSAFFFGVDGVVVTERDSAPFSPVASKASAGAMEAMQLFSTPNLTKFLTESALNGWQLLGTDIYASKAVTVPLHMFRSLAAAGAAGPDAAGSRDPRRPLRPADAPTLLVLGNEGRGMRRSVSRQCHHHLVISQGPESVPEVSNGITPTRVDSLNVSVAAGILLHELTQGLEP</sequence>
<gene>
    <name evidence="12" type="ORF">HK105_207472</name>
    <name evidence="13" type="ORF">HK105_207494</name>
</gene>
<evidence type="ECO:0000256" key="4">
    <source>
        <dbReference type="ARBA" id="ARBA00022603"/>
    </source>
</evidence>
<dbReference type="SUPFAM" id="SSF75217">
    <property type="entry name" value="alpha/beta knot"/>
    <property type="match status" value="1"/>
</dbReference>
<dbReference type="EMBL" id="JADGIZ020000053">
    <property type="protein sequence ID" value="KAL2913039.1"/>
    <property type="molecule type" value="Genomic_DNA"/>
</dbReference>
<organism evidence="13 14">
    <name type="scientific">Polyrhizophydium stewartii</name>
    <dbReference type="NCBI Taxonomy" id="2732419"/>
    <lineage>
        <taxon>Eukaryota</taxon>
        <taxon>Fungi</taxon>
        <taxon>Fungi incertae sedis</taxon>
        <taxon>Chytridiomycota</taxon>
        <taxon>Chytridiomycota incertae sedis</taxon>
        <taxon>Chytridiomycetes</taxon>
        <taxon>Rhizophydiales</taxon>
        <taxon>Rhizophydiales incertae sedis</taxon>
        <taxon>Polyrhizophydium</taxon>
    </lineage>
</organism>
<feature type="domain" description="RNA 2-O ribose methyltransferase substrate binding" evidence="11">
    <location>
        <begin position="79"/>
        <end position="117"/>
    </location>
</feature>
<dbReference type="InterPro" id="IPR013123">
    <property type="entry name" value="SpoU_subst-bd"/>
</dbReference>
<dbReference type="Proteomes" id="UP001527925">
    <property type="component" value="Unassembled WGS sequence"/>
</dbReference>
<keyword evidence="7" id="KW-0809">Transit peptide</keyword>
<keyword evidence="3" id="KW-0698">rRNA processing</keyword>
<dbReference type="SUPFAM" id="SSF55315">
    <property type="entry name" value="L30e-like"/>
    <property type="match status" value="1"/>
</dbReference>
<dbReference type="InterPro" id="IPR029026">
    <property type="entry name" value="tRNA_m1G_MTases_N"/>
</dbReference>